<proteinExistence type="inferred from homology"/>
<evidence type="ECO:0000256" key="3">
    <source>
        <dbReference type="ARBA" id="ARBA00022692"/>
    </source>
</evidence>
<dbReference type="GO" id="GO:1902230">
    <property type="term" value="P:negative regulation of intrinsic apoptotic signaling pathway in response to DNA damage"/>
    <property type="evidence" value="ECO:0007669"/>
    <property type="project" value="Ensembl"/>
</dbReference>
<evidence type="ECO:0000256" key="5">
    <source>
        <dbReference type="ARBA" id="ARBA00022989"/>
    </source>
</evidence>
<feature type="transmembrane region" description="Helical" evidence="9">
    <location>
        <begin position="458"/>
        <end position="480"/>
    </location>
</feature>
<dbReference type="PANTHER" id="PTHR13624">
    <property type="entry name" value="RE42071P"/>
    <property type="match status" value="1"/>
</dbReference>
<evidence type="ECO:0000256" key="8">
    <source>
        <dbReference type="ARBA" id="ARBA00040182"/>
    </source>
</evidence>
<dbReference type="GO" id="GO:0032526">
    <property type="term" value="P:response to retinoic acid"/>
    <property type="evidence" value="ECO:0007669"/>
    <property type="project" value="Ensembl"/>
</dbReference>
<gene>
    <name evidence="10" type="primary">TMEM161A</name>
</gene>
<evidence type="ECO:0000256" key="6">
    <source>
        <dbReference type="ARBA" id="ARBA00023136"/>
    </source>
</evidence>
<evidence type="ECO:0000256" key="2">
    <source>
        <dbReference type="ARBA" id="ARBA00009706"/>
    </source>
</evidence>
<comment type="subcellular location">
    <subcellularLocation>
        <location evidence="1">Membrane</location>
        <topology evidence="1">Multi-pass membrane protein</topology>
    </subcellularLocation>
</comment>
<dbReference type="GO" id="GO:0034644">
    <property type="term" value="P:cellular response to UV"/>
    <property type="evidence" value="ECO:0007669"/>
    <property type="project" value="Ensembl"/>
</dbReference>
<dbReference type="GO" id="GO:0045739">
    <property type="term" value="P:positive regulation of DNA repair"/>
    <property type="evidence" value="ECO:0007669"/>
    <property type="project" value="Ensembl"/>
</dbReference>
<keyword evidence="11" id="KW-1185">Reference proteome</keyword>
<dbReference type="eggNOG" id="KOG3978">
    <property type="taxonomic scope" value="Eukaryota"/>
</dbReference>
<dbReference type="Ensembl" id="ENSPSIT00000007483.1">
    <property type="protein sequence ID" value="ENSPSIP00000007442.1"/>
    <property type="gene ID" value="ENSPSIG00000006789.1"/>
</dbReference>
<dbReference type="AlphaFoldDB" id="K7FHD2"/>
<evidence type="ECO:0000313" key="11">
    <source>
        <dbReference type="Proteomes" id="UP000007267"/>
    </source>
</evidence>
<evidence type="ECO:0000313" key="10">
    <source>
        <dbReference type="Ensembl" id="ENSPSIP00000007442.1"/>
    </source>
</evidence>
<dbReference type="EMBL" id="AGCU01148456">
    <property type="status" value="NOT_ANNOTATED_CDS"/>
    <property type="molecule type" value="Genomic_DNA"/>
</dbReference>
<protein>
    <recommendedName>
        <fullName evidence="8">Transmembrane protein 161A</fullName>
    </recommendedName>
</protein>
<sequence>MAVMGVQLVVSLITASIMQKMSPHCSFARWLLCSCSLHRYKHPSEEELCALAGKQKPKTRRDRRMNGVTEEKPLSVPKDINLHLETAPITTVDALVLRYFLEYQWFVDFAVYSTLIYLFTEGYYCLVDPCKEMNIGVLWCLLTVFFSVKIFFMVMHHYFRSEEGGERSVCLIFAFFFLLLALNASFLPAPSLRLNIESDFARGFFGRLREERRGLNSLTENVFLPSVLWTLEIPITKLTFKLGLVAFCSFLGACLTFPGLRLEEETHTWLGTGQGLGFLALSLPVISLAPSALLLQGRDFLPGPHNQAGVGMSDAAYNSTRLWTIVALCLLRLAMTRHHLQAYLGLAERWVEQMKREAGRIAIQEIQRRVGALHFPPTCCSGGHLILRILTRPSPLCLAGNYSWGLFPEPQPASPAAGPTLPAAPWAEGEGGEDVQATVAQITGALGAVFSPLFYRGLFAFLTWWVAVCQVITSLFGLYFHQYLAA</sequence>
<feature type="transmembrane region" description="Helical" evidence="9">
    <location>
        <begin position="136"/>
        <end position="156"/>
    </location>
</feature>
<dbReference type="OMA" id="VIVVLMW"/>
<reference evidence="10" key="4">
    <citation type="submission" date="2025-09" db="UniProtKB">
        <authorList>
            <consortium name="Ensembl"/>
        </authorList>
    </citation>
    <scope>IDENTIFICATION</scope>
</reference>
<dbReference type="STRING" id="13735.ENSPSIP00000007442"/>
<dbReference type="PANTHER" id="PTHR13624:SF4">
    <property type="entry name" value="TRANSMEMBRANE PROTEIN 161A"/>
    <property type="match status" value="1"/>
</dbReference>
<reference evidence="11" key="1">
    <citation type="submission" date="2011-10" db="EMBL/GenBank/DDBJ databases">
        <authorList>
            <consortium name="Soft-shell Turtle Genome Consortium"/>
        </authorList>
    </citation>
    <scope>NUCLEOTIDE SEQUENCE [LARGE SCALE GENOMIC DNA]</scope>
    <source>
        <strain evidence="11">Daiwa-1</strain>
    </source>
</reference>
<dbReference type="GO" id="GO:0034599">
    <property type="term" value="P:cellular response to oxidative stress"/>
    <property type="evidence" value="ECO:0007669"/>
    <property type="project" value="Ensembl"/>
</dbReference>
<dbReference type="GO" id="GO:0016020">
    <property type="term" value="C:membrane"/>
    <property type="evidence" value="ECO:0007669"/>
    <property type="project" value="UniProtKB-SubCell"/>
</dbReference>
<dbReference type="Pfam" id="PF10268">
    <property type="entry name" value="Tmemb_161AB"/>
    <property type="match status" value="1"/>
</dbReference>
<keyword evidence="6 9" id="KW-0472">Membrane</keyword>
<organism evidence="10 11">
    <name type="scientific">Pelodiscus sinensis</name>
    <name type="common">Chinese softshell turtle</name>
    <name type="synonym">Trionyx sinensis</name>
    <dbReference type="NCBI Taxonomy" id="13735"/>
    <lineage>
        <taxon>Eukaryota</taxon>
        <taxon>Metazoa</taxon>
        <taxon>Chordata</taxon>
        <taxon>Craniata</taxon>
        <taxon>Vertebrata</taxon>
        <taxon>Euteleostomi</taxon>
        <taxon>Archelosauria</taxon>
        <taxon>Testudinata</taxon>
        <taxon>Testudines</taxon>
        <taxon>Cryptodira</taxon>
        <taxon>Trionychia</taxon>
        <taxon>Trionychidae</taxon>
        <taxon>Pelodiscus</taxon>
    </lineage>
</organism>
<dbReference type="Proteomes" id="UP000007267">
    <property type="component" value="Unassembled WGS sequence"/>
</dbReference>
<dbReference type="EMBL" id="AGCU01148453">
    <property type="status" value="NOT_ANNOTATED_CDS"/>
    <property type="molecule type" value="Genomic_DNA"/>
</dbReference>
<keyword evidence="3 9" id="KW-0812">Transmembrane</keyword>
<dbReference type="GeneTree" id="ENSGT00390000000672"/>
<evidence type="ECO:0000256" key="9">
    <source>
        <dbReference type="SAM" id="Phobius"/>
    </source>
</evidence>
<name>K7FHD2_PELSI</name>
<keyword evidence="4" id="KW-0732">Signal</keyword>
<keyword evidence="7" id="KW-0325">Glycoprotein</keyword>
<comment type="similarity">
    <text evidence="2">Belongs to the TMEM161 family.</text>
</comment>
<dbReference type="InterPro" id="IPR019395">
    <property type="entry name" value="Transmembrane_161A/B"/>
</dbReference>
<dbReference type="EMBL" id="AGCU01148452">
    <property type="status" value="NOT_ANNOTATED_CDS"/>
    <property type="molecule type" value="Genomic_DNA"/>
</dbReference>
<reference evidence="10" key="3">
    <citation type="submission" date="2025-08" db="UniProtKB">
        <authorList>
            <consortium name="Ensembl"/>
        </authorList>
    </citation>
    <scope>IDENTIFICATION</scope>
</reference>
<evidence type="ECO:0000256" key="7">
    <source>
        <dbReference type="ARBA" id="ARBA00023180"/>
    </source>
</evidence>
<dbReference type="EMBL" id="AGCU01148459">
    <property type="status" value="NOT_ANNOTATED_CDS"/>
    <property type="molecule type" value="Genomic_DNA"/>
</dbReference>
<accession>K7FHD2</accession>
<dbReference type="EMBL" id="AGCU01148455">
    <property type="status" value="NOT_ANNOTATED_CDS"/>
    <property type="molecule type" value="Genomic_DNA"/>
</dbReference>
<feature type="transmembrane region" description="Helical" evidence="9">
    <location>
        <begin position="238"/>
        <end position="257"/>
    </location>
</feature>
<evidence type="ECO:0000256" key="4">
    <source>
        <dbReference type="ARBA" id="ARBA00022729"/>
    </source>
</evidence>
<evidence type="ECO:0000256" key="1">
    <source>
        <dbReference type="ARBA" id="ARBA00004141"/>
    </source>
</evidence>
<keyword evidence="5 9" id="KW-1133">Transmembrane helix</keyword>
<dbReference type="EMBL" id="AGCU01148458">
    <property type="status" value="NOT_ANNOTATED_CDS"/>
    <property type="molecule type" value="Genomic_DNA"/>
</dbReference>
<dbReference type="EMBL" id="AGCU01148457">
    <property type="status" value="NOT_ANNOTATED_CDS"/>
    <property type="molecule type" value="Genomic_DNA"/>
</dbReference>
<feature type="transmembrane region" description="Helical" evidence="9">
    <location>
        <begin position="269"/>
        <end position="295"/>
    </location>
</feature>
<feature type="transmembrane region" description="Helical" evidence="9">
    <location>
        <begin position="168"/>
        <end position="187"/>
    </location>
</feature>
<reference evidence="11" key="2">
    <citation type="journal article" date="2013" name="Nat. Genet.">
        <title>The draft genomes of soft-shell turtle and green sea turtle yield insights into the development and evolution of the turtle-specific body plan.</title>
        <authorList>
            <person name="Wang Z."/>
            <person name="Pascual-Anaya J."/>
            <person name="Zadissa A."/>
            <person name="Li W."/>
            <person name="Niimura Y."/>
            <person name="Huang Z."/>
            <person name="Li C."/>
            <person name="White S."/>
            <person name="Xiong Z."/>
            <person name="Fang D."/>
            <person name="Wang B."/>
            <person name="Ming Y."/>
            <person name="Chen Y."/>
            <person name="Zheng Y."/>
            <person name="Kuraku S."/>
            <person name="Pignatelli M."/>
            <person name="Herrero J."/>
            <person name="Beal K."/>
            <person name="Nozawa M."/>
            <person name="Li Q."/>
            <person name="Wang J."/>
            <person name="Zhang H."/>
            <person name="Yu L."/>
            <person name="Shigenobu S."/>
            <person name="Wang J."/>
            <person name="Liu J."/>
            <person name="Flicek P."/>
            <person name="Searle S."/>
            <person name="Wang J."/>
            <person name="Kuratani S."/>
            <person name="Yin Y."/>
            <person name="Aken B."/>
            <person name="Zhang G."/>
            <person name="Irie N."/>
        </authorList>
    </citation>
    <scope>NUCLEOTIDE SEQUENCE [LARGE SCALE GENOMIC DNA]</scope>
    <source>
        <strain evidence="11">Daiwa-1</strain>
    </source>
</reference>
<dbReference type="EMBL" id="AGCU01148454">
    <property type="status" value="NOT_ANNOTATED_CDS"/>
    <property type="molecule type" value="Genomic_DNA"/>
</dbReference>